<dbReference type="PROSITE" id="PS51257">
    <property type="entry name" value="PROKAR_LIPOPROTEIN"/>
    <property type="match status" value="1"/>
</dbReference>
<dbReference type="EMBL" id="FTNP01000006">
    <property type="protein sequence ID" value="SIR99443.1"/>
    <property type="molecule type" value="Genomic_DNA"/>
</dbReference>
<sequence length="129" mass="13884">MERRSFLTGLGTGAATLIGGCSNSLSSTTSPNHLVQLSNQRATSHEVVVELEITGDEREYGPKTVVANSQWDVEQITSTGELTLQVSVDDESVLDDTHDVPTPGENRTSYAAVRLESDGEVTAFVEEED</sequence>
<evidence type="ECO:0000313" key="1">
    <source>
        <dbReference type="EMBL" id="SIR99443.1"/>
    </source>
</evidence>
<protein>
    <submittedName>
        <fullName evidence="1">Uncharacterized protein</fullName>
    </submittedName>
</protein>
<reference evidence="1 2" key="1">
    <citation type="submission" date="2017-01" db="EMBL/GenBank/DDBJ databases">
        <authorList>
            <person name="Mah S.A."/>
            <person name="Swanson W.J."/>
            <person name="Moy G.W."/>
            <person name="Vacquier V.D."/>
        </authorList>
    </citation>
    <scope>NUCLEOTIDE SEQUENCE [LARGE SCALE GENOMIC DNA]</scope>
    <source>
        <strain evidence="1 2">CGMCC 1.8909</strain>
    </source>
</reference>
<accession>A0A1N7FGM1</accession>
<evidence type="ECO:0000313" key="2">
    <source>
        <dbReference type="Proteomes" id="UP000185687"/>
    </source>
</evidence>
<organism evidence="1 2">
    <name type="scientific">Natronorubrum daqingense</name>
    <dbReference type="NCBI Taxonomy" id="588898"/>
    <lineage>
        <taxon>Archaea</taxon>
        <taxon>Methanobacteriati</taxon>
        <taxon>Methanobacteriota</taxon>
        <taxon>Stenosarchaea group</taxon>
        <taxon>Halobacteria</taxon>
        <taxon>Halobacteriales</taxon>
        <taxon>Natrialbaceae</taxon>
        <taxon>Natronorubrum</taxon>
    </lineage>
</organism>
<keyword evidence="2" id="KW-1185">Reference proteome</keyword>
<dbReference type="AlphaFoldDB" id="A0A1N7FGM1"/>
<proteinExistence type="predicted"/>
<dbReference type="Proteomes" id="UP000185687">
    <property type="component" value="Unassembled WGS sequence"/>
</dbReference>
<name>A0A1N7FGM1_9EURY</name>
<gene>
    <name evidence="1" type="ORF">SAMN05421809_3208</name>
</gene>